<dbReference type="InterPro" id="IPR039193">
    <property type="entry name" value="Ribosomal_uS17m_metazoa"/>
</dbReference>
<comment type="similarity">
    <text evidence="1">Belongs to the universal ribosomal protein uS17 family.</text>
</comment>
<evidence type="ECO:0000313" key="5">
    <source>
        <dbReference type="Proteomes" id="UP000663852"/>
    </source>
</evidence>
<dbReference type="Proteomes" id="UP000663852">
    <property type="component" value="Unassembled WGS sequence"/>
</dbReference>
<dbReference type="GO" id="GO:0032543">
    <property type="term" value="P:mitochondrial translation"/>
    <property type="evidence" value="ECO:0007669"/>
    <property type="project" value="TreeGrafter"/>
</dbReference>
<dbReference type="Pfam" id="PF00366">
    <property type="entry name" value="Ribosomal_S17"/>
    <property type="match status" value="1"/>
</dbReference>
<dbReference type="SUPFAM" id="SSF50249">
    <property type="entry name" value="Nucleic acid-binding proteins"/>
    <property type="match status" value="1"/>
</dbReference>
<evidence type="ECO:0000313" key="4">
    <source>
        <dbReference type="EMBL" id="CAF1047099.1"/>
    </source>
</evidence>
<gene>
    <name evidence="4" type="ORF">EDS130_LOCUS17228</name>
</gene>
<evidence type="ECO:0000256" key="3">
    <source>
        <dbReference type="ARBA" id="ARBA00023274"/>
    </source>
</evidence>
<evidence type="ECO:0000256" key="1">
    <source>
        <dbReference type="ARBA" id="ARBA00010254"/>
    </source>
</evidence>
<accession>A0A814K5B5</accession>
<dbReference type="PANTHER" id="PTHR24088:SF0">
    <property type="entry name" value="SMALL RIBOSOMAL SUBUNIT PROTEIN US17M"/>
    <property type="match status" value="1"/>
</dbReference>
<keyword evidence="2" id="KW-0689">Ribosomal protein</keyword>
<sequence>MAAQIANLPSLLVGRVLTKSNTTTAIVRVLQMKLDDKFDMFFNQRIDYKAFDKREQTKVGDIVLLKRRPILECRYPLERYEISETVYELGRIKDPLTGRRCNGLRYLDESFIANDRENQLNRPSSASIPIKSTE</sequence>
<comment type="caution">
    <text evidence="4">The sequence shown here is derived from an EMBL/GenBank/DDBJ whole genome shotgun (WGS) entry which is preliminary data.</text>
</comment>
<dbReference type="GO" id="GO:0003735">
    <property type="term" value="F:structural constituent of ribosome"/>
    <property type="evidence" value="ECO:0007669"/>
    <property type="project" value="InterPro"/>
</dbReference>
<proteinExistence type="inferred from homology"/>
<dbReference type="InterPro" id="IPR012340">
    <property type="entry name" value="NA-bd_OB-fold"/>
</dbReference>
<name>A0A814K5B5_ADIRI</name>
<keyword evidence="3" id="KW-0687">Ribonucleoprotein</keyword>
<dbReference type="PANTHER" id="PTHR24088">
    <property type="entry name" value="28S RIBOSOMAL PROTEIN S17, MITOCHONDRIAL"/>
    <property type="match status" value="1"/>
</dbReference>
<dbReference type="InterPro" id="IPR000266">
    <property type="entry name" value="Ribosomal_uS17"/>
</dbReference>
<protein>
    <submittedName>
        <fullName evidence="4">Uncharacterized protein</fullName>
    </submittedName>
</protein>
<dbReference type="Gene3D" id="2.40.50.140">
    <property type="entry name" value="Nucleic acid-binding proteins"/>
    <property type="match status" value="1"/>
</dbReference>
<dbReference type="OrthoDB" id="274752at2759"/>
<dbReference type="GO" id="GO:0005763">
    <property type="term" value="C:mitochondrial small ribosomal subunit"/>
    <property type="evidence" value="ECO:0007669"/>
    <property type="project" value="InterPro"/>
</dbReference>
<dbReference type="EMBL" id="CAJNOJ010000077">
    <property type="protein sequence ID" value="CAF1047099.1"/>
    <property type="molecule type" value="Genomic_DNA"/>
</dbReference>
<reference evidence="4" key="1">
    <citation type="submission" date="2021-02" db="EMBL/GenBank/DDBJ databases">
        <authorList>
            <person name="Nowell W R."/>
        </authorList>
    </citation>
    <scope>NUCLEOTIDE SEQUENCE</scope>
</reference>
<dbReference type="AlphaFoldDB" id="A0A814K5B5"/>
<organism evidence="4 5">
    <name type="scientific">Adineta ricciae</name>
    <name type="common">Rotifer</name>
    <dbReference type="NCBI Taxonomy" id="249248"/>
    <lineage>
        <taxon>Eukaryota</taxon>
        <taxon>Metazoa</taxon>
        <taxon>Spiralia</taxon>
        <taxon>Gnathifera</taxon>
        <taxon>Rotifera</taxon>
        <taxon>Eurotatoria</taxon>
        <taxon>Bdelloidea</taxon>
        <taxon>Adinetida</taxon>
        <taxon>Adinetidae</taxon>
        <taxon>Adineta</taxon>
    </lineage>
</organism>
<evidence type="ECO:0000256" key="2">
    <source>
        <dbReference type="ARBA" id="ARBA00022980"/>
    </source>
</evidence>